<reference evidence="1 2" key="1">
    <citation type="submission" date="2015-09" db="EMBL/GenBank/DDBJ databases">
        <authorList>
            <consortium name="Pathogen Informatics"/>
        </authorList>
    </citation>
    <scope>NUCLEOTIDE SEQUENCE [LARGE SCALE GENOMIC DNA]</scope>
    <source>
        <strain evidence="1 2">2789STDY5608849</strain>
    </source>
</reference>
<dbReference type="EMBL" id="CYYV01000016">
    <property type="protein sequence ID" value="CUO82016.1"/>
    <property type="molecule type" value="Genomic_DNA"/>
</dbReference>
<dbReference type="RefSeq" id="WP_055228473.1">
    <property type="nucleotide sequence ID" value="NZ_CAXSRP010000013.1"/>
</dbReference>
<dbReference type="Proteomes" id="UP000095706">
    <property type="component" value="Unassembled WGS sequence"/>
</dbReference>
<dbReference type="Pfam" id="PF26233">
    <property type="entry name" value="NicX"/>
    <property type="match status" value="1"/>
</dbReference>
<dbReference type="SUPFAM" id="SSF144052">
    <property type="entry name" value="Thermophilic metalloprotease-like"/>
    <property type="match status" value="1"/>
</dbReference>
<gene>
    <name evidence="1" type="ORF">ERS852406_02926</name>
</gene>
<organism evidence="1 2">
    <name type="scientific">Fusicatenibacter saccharivorans</name>
    <dbReference type="NCBI Taxonomy" id="1150298"/>
    <lineage>
        <taxon>Bacteria</taxon>
        <taxon>Bacillati</taxon>
        <taxon>Bacillota</taxon>
        <taxon>Clostridia</taxon>
        <taxon>Lachnospirales</taxon>
        <taxon>Lachnospiraceae</taxon>
        <taxon>Fusicatenibacter</taxon>
    </lineage>
</organism>
<sequence length="90" mass="9986">MEEYFDPRIYIAGELGIGLNSCSNCLGNCYIEDESAYGTFHVGLGRNIALGGVQNAKGHFDLVCREPDIFTDNRQIMDRGKIIAPEPVLY</sequence>
<accession>A0A174I7F9</accession>
<evidence type="ECO:0008006" key="3">
    <source>
        <dbReference type="Google" id="ProtNLM"/>
    </source>
</evidence>
<dbReference type="AlphaFoldDB" id="A0A174I7F9"/>
<dbReference type="InterPro" id="IPR058739">
    <property type="entry name" value="NicX"/>
</dbReference>
<evidence type="ECO:0000313" key="2">
    <source>
        <dbReference type="Proteomes" id="UP000095706"/>
    </source>
</evidence>
<evidence type="ECO:0000313" key="1">
    <source>
        <dbReference type="EMBL" id="CUO82016.1"/>
    </source>
</evidence>
<protein>
    <recommendedName>
        <fullName evidence="3">Thermophilic metalloprotease (M29)</fullName>
    </recommendedName>
</protein>
<name>A0A174I7F9_9FIRM</name>
<proteinExistence type="predicted"/>